<comment type="caution">
    <text evidence="2">The sequence shown here is derived from an EMBL/GenBank/DDBJ whole genome shotgun (WGS) entry which is preliminary data.</text>
</comment>
<dbReference type="GO" id="GO:0071014">
    <property type="term" value="C:post-mRNA release spliceosomal complex"/>
    <property type="evidence" value="ECO:0007669"/>
    <property type="project" value="TreeGrafter"/>
</dbReference>
<reference evidence="2" key="1">
    <citation type="journal article" date="2019" name="bioRxiv">
        <title>The Genome of the Zebra Mussel, Dreissena polymorpha: A Resource for Invasive Species Research.</title>
        <authorList>
            <person name="McCartney M.A."/>
            <person name="Auch B."/>
            <person name="Kono T."/>
            <person name="Mallez S."/>
            <person name="Zhang Y."/>
            <person name="Obille A."/>
            <person name="Becker A."/>
            <person name="Abrahante J.E."/>
            <person name="Garbe J."/>
            <person name="Badalamenti J.P."/>
            <person name="Herman A."/>
            <person name="Mangelson H."/>
            <person name="Liachko I."/>
            <person name="Sullivan S."/>
            <person name="Sone E.D."/>
            <person name="Koren S."/>
            <person name="Silverstein K.A.T."/>
            <person name="Beckman K.B."/>
            <person name="Gohl D.M."/>
        </authorList>
    </citation>
    <scope>NUCLEOTIDE SEQUENCE</scope>
    <source>
        <strain evidence="2">Duluth1</strain>
        <tissue evidence="2">Whole animal</tissue>
    </source>
</reference>
<evidence type="ECO:0000256" key="1">
    <source>
        <dbReference type="ARBA" id="ARBA00005595"/>
    </source>
</evidence>
<evidence type="ECO:0008006" key="4">
    <source>
        <dbReference type="Google" id="ProtNLM"/>
    </source>
</evidence>
<name>A0A9D4IQG8_DREPO</name>
<protein>
    <recommendedName>
        <fullName evidence="4">Coiled-coil domain-containing protein 130 homolog</fullName>
    </recommendedName>
</protein>
<dbReference type="Pfam" id="PF04502">
    <property type="entry name" value="Saf4_Yju2"/>
    <property type="match status" value="1"/>
</dbReference>
<gene>
    <name evidence="2" type="ORF">DPMN_160791</name>
</gene>
<reference evidence="2" key="2">
    <citation type="submission" date="2020-11" db="EMBL/GenBank/DDBJ databases">
        <authorList>
            <person name="McCartney M.A."/>
            <person name="Auch B."/>
            <person name="Kono T."/>
            <person name="Mallez S."/>
            <person name="Becker A."/>
            <person name="Gohl D.M."/>
            <person name="Silverstein K.A.T."/>
            <person name="Koren S."/>
            <person name="Bechman K.B."/>
            <person name="Herman A."/>
            <person name="Abrahante J.E."/>
            <person name="Garbe J."/>
        </authorList>
    </citation>
    <scope>NUCLEOTIDE SEQUENCE</scope>
    <source>
        <strain evidence="2">Duluth1</strain>
        <tissue evidence="2">Whole animal</tissue>
    </source>
</reference>
<organism evidence="2 3">
    <name type="scientific">Dreissena polymorpha</name>
    <name type="common">Zebra mussel</name>
    <name type="synonym">Mytilus polymorpha</name>
    <dbReference type="NCBI Taxonomy" id="45954"/>
    <lineage>
        <taxon>Eukaryota</taxon>
        <taxon>Metazoa</taxon>
        <taxon>Spiralia</taxon>
        <taxon>Lophotrochozoa</taxon>
        <taxon>Mollusca</taxon>
        <taxon>Bivalvia</taxon>
        <taxon>Autobranchia</taxon>
        <taxon>Heteroconchia</taxon>
        <taxon>Euheterodonta</taxon>
        <taxon>Imparidentia</taxon>
        <taxon>Neoheterodontei</taxon>
        <taxon>Myida</taxon>
        <taxon>Dreissenoidea</taxon>
        <taxon>Dreissenidae</taxon>
        <taxon>Dreissena</taxon>
    </lineage>
</organism>
<dbReference type="EMBL" id="JAIWYP010000008">
    <property type="protein sequence ID" value="KAH3782870.1"/>
    <property type="molecule type" value="Genomic_DNA"/>
</dbReference>
<sequence>MAERKSQNKYYPPDWDPSKGSINKYVGQHPLRDRAKKLGQGILVIRFEMPYNIWCGGCGNHIGMGVRYNAEKSKTGMYYTTPIYKFRMKCHLCDNYFEIQTDPKNHDYVILEGARRKEQRWDPKENGQIETEDKGIIKKMATDAMFKLEHGSDDVKKGQRSAATMSSLEQKRDEWRDDYLLNKLARQKFRVWIRDDYLLNKLARQKFREEKKAHKSEQDVDAALLAKSSLEIPLQKETADDVKLASLIKYRAIESYDERQAMKRKEIESRPLFEKTKVPKLSSPEEKKLAIIKETLNSKKQSSPFDRSIMPGMTGVSTLSKQSLGIKKRVKSVGSNFSFRRNSSQSESSLSACSEESNDVIHIDDSAVEDSSAGVDGSSVGNHFGEGDRLDSVVSGTKSFTEKTTDATNVVGNNFRLISDEETFVDRQTDKHMDTSSTDLRLGLSSEQTSENQCSVERQTLEGKNKYKHVSNKVDGTVSKPVNDYMINDERNDVKDNIVGTRCNALQKSSLSLISSYSDSESE</sequence>
<dbReference type="AlphaFoldDB" id="A0A9D4IQG8"/>
<dbReference type="PANTHER" id="PTHR12111:SF2">
    <property type="entry name" value="SPLICING FACTOR YJU2B-RELATED"/>
    <property type="match status" value="1"/>
</dbReference>
<accession>A0A9D4IQG8</accession>
<dbReference type="GO" id="GO:0005684">
    <property type="term" value="C:U2-type spliceosomal complex"/>
    <property type="evidence" value="ECO:0007669"/>
    <property type="project" value="TreeGrafter"/>
</dbReference>
<dbReference type="Proteomes" id="UP000828390">
    <property type="component" value="Unassembled WGS sequence"/>
</dbReference>
<evidence type="ECO:0000313" key="3">
    <source>
        <dbReference type="Proteomes" id="UP000828390"/>
    </source>
</evidence>
<keyword evidence="3" id="KW-1185">Reference proteome</keyword>
<comment type="similarity">
    <text evidence="1">Belongs to the CWC16 family.</text>
</comment>
<proteinExistence type="inferred from homology"/>
<dbReference type="GO" id="GO:0000398">
    <property type="term" value="P:mRNA splicing, via spliceosome"/>
    <property type="evidence" value="ECO:0007669"/>
    <property type="project" value="InterPro"/>
</dbReference>
<dbReference type="InterPro" id="IPR007590">
    <property type="entry name" value="Saf4/Yju2"/>
</dbReference>
<evidence type="ECO:0000313" key="2">
    <source>
        <dbReference type="EMBL" id="KAH3782870.1"/>
    </source>
</evidence>
<dbReference type="PANTHER" id="PTHR12111">
    <property type="entry name" value="SPLICING FACTOR YJU2"/>
    <property type="match status" value="1"/>
</dbReference>